<dbReference type="Gene3D" id="1.20.140.10">
    <property type="entry name" value="Butyryl-CoA Dehydrogenase, subunit A, domain 3"/>
    <property type="match status" value="1"/>
</dbReference>
<evidence type="ECO:0000259" key="2">
    <source>
        <dbReference type="Pfam" id="PF00441"/>
    </source>
</evidence>
<dbReference type="EMBL" id="JAINVV010000006">
    <property type="protein sequence ID" value="MBY8823568.1"/>
    <property type="molecule type" value="Genomic_DNA"/>
</dbReference>
<comment type="caution">
    <text evidence="3">The sequence shown here is derived from an EMBL/GenBank/DDBJ whole genome shotgun (WGS) entry which is preliminary data.</text>
</comment>
<keyword evidence="4" id="KW-1185">Reference proteome</keyword>
<evidence type="ECO:0000313" key="3">
    <source>
        <dbReference type="EMBL" id="MBY8823568.1"/>
    </source>
</evidence>
<dbReference type="SUPFAM" id="SSF47203">
    <property type="entry name" value="Acyl-CoA dehydrogenase C-terminal domain-like"/>
    <property type="match status" value="1"/>
</dbReference>
<organism evidence="3 4">
    <name type="scientific">Sphingomonas colocasiae</name>
    <dbReference type="NCBI Taxonomy" id="1848973"/>
    <lineage>
        <taxon>Bacteria</taxon>
        <taxon>Pseudomonadati</taxon>
        <taxon>Pseudomonadota</taxon>
        <taxon>Alphaproteobacteria</taxon>
        <taxon>Sphingomonadales</taxon>
        <taxon>Sphingomonadaceae</taxon>
        <taxon>Sphingomonas</taxon>
    </lineage>
</organism>
<accession>A0ABS7PQH1</accession>
<proteinExistence type="predicted"/>
<dbReference type="InterPro" id="IPR009075">
    <property type="entry name" value="AcylCo_DH/oxidase_C"/>
</dbReference>
<evidence type="ECO:0000256" key="1">
    <source>
        <dbReference type="ARBA" id="ARBA00022630"/>
    </source>
</evidence>
<reference evidence="3 4" key="1">
    <citation type="submission" date="2021-08" db="EMBL/GenBank/DDBJ databases">
        <authorList>
            <person name="Tuo L."/>
        </authorList>
    </citation>
    <scope>NUCLEOTIDE SEQUENCE [LARGE SCALE GENOMIC DNA]</scope>
    <source>
        <strain evidence="3 4">JCM 31229</strain>
    </source>
</reference>
<dbReference type="InterPro" id="IPR036250">
    <property type="entry name" value="AcylCo_DH-like_C"/>
</dbReference>
<evidence type="ECO:0000313" key="4">
    <source>
        <dbReference type="Proteomes" id="UP000706039"/>
    </source>
</evidence>
<feature type="domain" description="Acyl-CoA dehydrogenase/oxidase C-terminal" evidence="2">
    <location>
        <begin position="158"/>
        <end position="264"/>
    </location>
</feature>
<keyword evidence="1" id="KW-0285">Flavoprotein</keyword>
<dbReference type="Proteomes" id="UP000706039">
    <property type="component" value="Unassembled WGS sequence"/>
</dbReference>
<gene>
    <name evidence="3" type="ORF">K7G82_14785</name>
</gene>
<dbReference type="Pfam" id="PF00441">
    <property type="entry name" value="Acyl-CoA_dh_1"/>
    <property type="match status" value="1"/>
</dbReference>
<name>A0ABS7PQH1_9SPHN</name>
<dbReference type="RefSeq" id="WP_222990666.1">
    <property type="nucleotide sequence ID" value="NZ_JAINVV010000006.1"/>
</dbReference>
<protein>
    <submittedName>
        <fullName evidence="3">Acyl-CoA dehydrogenase family protein</fullName>
    </submittedName>
</protein>
<sequence>MLRRQHGGEIPEALAAFDGLHLDALSLARASDADSGGILPILSRRMGLGDVAPIALADNRRWPPRLEFDPFVQGGDQGLVSFEPLAMRGTSRATGMLVAGVDAGGAPLLLHLMLARTGIAVSRPDECHIVVTARAVEARRLADAGLVADLAELLGAYEQLGTLLAMFDACLDYVRGRTTGDWRLGAVPAVREQIAEIYLSLLMLRTALDEAHAAFRTGADDEGGRLLARARLAWFERAAGCAGHCMELHGGIAVVAGHGMQRLHHGLGDRVRLTRAAAYWRSRLGELS</sequence>